<organism evidence="2 3">
    <name type="scientific">Stichopus japonicus</name>
    <name type="common">Sea cucumber</name>
    <dbReference type="NCBI Taxonomy" id="307972"/>
    <lineage>
        <taxon>Eukaryota</taxon>
        <taxon>Metazoa</taxon>
        <taxon>Echinodermata</taxon>
        <taxon>Eleutherozoa</taxon>
        <taxon>Echinozoa</taxon>
        <taxon>Holothuroidea</taxon>
        <taxon>Aspidochirotacea</taxon>
        <taxon>Aspidochirotida</taxon>
        <taxon>Stichopodidae</taxon>
        <taxon>Apostichopus</taxon>
    </lineage>
</organism>
<dbReference type="PANTHER" id="PTHR47018">
    <property type="entry name" value="CXC DOMAIN-CONTAINING PROTEIN-RELATED"/>
    <property type="match status" value="1"/>
</dbReference>
<reference evidence="2 3" key="1">
    <citation type="journal article" date="2017" name="PLoS Biol.">
        <title>The sea cucumber genome provides insights into morphological evolution and visceral regeneration.</title>
        <authorList>
            <person name="Zhang X."/>
            <person name="Sun L."/>
            <person name="Yuan J."/>
            <person name="Sun Y."/>
            <person name="Gao Y."/>
            <person name="Zhang L."/>
            <person name="Li S."/>
            <person name="Dai H."/>
            <person name="Hamel J.F."/>
            <person name="Liu C."/>
            <person name="Yu Y."/>
            <person name="Liu S."/>
            <person name="Lin W."/>
            <person name="Guo K."/>
            <person name="Jin S."/>
            <person name="Xu P."/>
            <person name="Storey K.B."/>
            <person name="Huan P."/>
            <person name="Zhang T."/>
            <person name="Zhou Y."/>
            <person name="Zhang J."/>
            <person name="Lin C."/>
            <person name="Li X."/>
            <person name="Xing L."/>
            <person name="Huo D."/>
            <person name="Sun M."/>
            <person name="Wang L."/>
            <person name="Mercier A."/>
            <person name="Li F."/>
            <person name="Yang H."/>
            <person name="Xiang J."/>
        </authorList>
    </citation>
    <scope>NUCLEOTIDE SEQUENCE [LARGE SCALE GENOMIC DNA]</scope>
    <source>
        <strain evidence="2">Shaxun</strain>
        <tissue evidence="2">Muscle</tissue>
    </source>
</reference>
<accession>A0A2G8JF41</accession>
<feature type="signal peptide" evidence="1">
    <location>
        <begin position="1"/>
        <end position="25"/>
    </location>
</feature>
<comment type="caution">
    <text evidence="2">The sequence shown here is derived from an EMBL/GenBank/DDBJ whole genome shotgun (WGS) entry which is preliminary data.</text>
</comment>
<gene>
    <name evidence="2" type="ORF">BSL78_28814</name>
</gene>
<dbReference type="OrthoDB" id="6753017at2759"/>
<protein>
    <submittedName>
        <fullName evidence="2">Uncharacterized protein</fullName>
    </submittedName>
</protein>
<feature type="chain" id="PRO_5013916623" evidence="1">
    <location>
        <begin position="26"/>
        <end position="219"/>
    </location>
</feature>
<keyword evidence="3" id="KW-1185">Reference proteome</keyword>
<dbReference type="AlphaFoldDB" id="A0A2G8JF41"/>
<evidence type="ECO:0000313" key="3">
    <source>
        <dbReference type="Proteomes" id="UP000230750"/>
    </source>
</evidence>
<sequence>MLGSFHTLMNLLGAIGTLMHGTGLASILEEIYGGNAVKHILTGKSVQRAIRGHLLLEKCLNGMLVSEIMDQDSEFADLVNECEEIYTTLLEGKQASRSDLSEKKVIVEQKLQERKRGLAERSRTSKLWLTYMKMVRVARMLILADRLGSWSRHLSAVGECLPIFGAAGHFNYLKSAYMYLQNMSNLETRNPEVFRKFQEGFHVIRRTDQCWAGLGADLV</sequence>
<keyword evidence="1" id="KW-0732">Signal</keyword>
<proteinExistence type="predicted"/>
<name>A0A2G8JF41_STIJA</name>
<dbReference type="EMBL" id="MRZV01002200">
    <property type="protein sequence ID" value="PIK34366.1"/>
    <property type="molecule type" value="Genomic_DNA"/>
</dbReference>
<dbReference type="PANTHER" id="PTHR47018:SF3">
    <property type="entry name" value="MYCBP-ASSOCIATED PROTEIN"/>
    <property type="match status" value="1"/>
</dbReference>
<evidence type="ECO:0000313" key="2">
    <source>
        <dbReference type="EMBL" id="PIK34366.1"/>
    </source>
</evidence>
<evidence type="ECO:0000256" key="1">
    <source>
        <dbReference type="SAM" id="SignalP"/>
    </source>
</evidence>
<dbReference type="Proteomes" id="UP000230750">
    <property type="component" value="Unassembled WGS sequence"/>
</dbReference>